<reference evidence="1 2" key="2">
    <citation type="journal article" date="2022" name="Mol. Ecol. Resour.">
        <title>The genomes of chicory, endive, great burdock and yacon provide insights into Asteraceae paleo-polyploidization history and plant inulin production.</title>
        <authorList>
            <person name="Fan W."/>
            <person name="Wang S."/>
            <person name="Wang H."/>
            <person name="Wang A."/>
            <person name="Jiang F."/>
            <person name="Liu H."/>
            <person name="Zhao H."/>
            <person name="Xu D."/>
            <person name="Zhang Y."/>
        </authorList>
    </citation>
    <scope>NUCLEOTIDE SEQUENCE [LARGE SCALE GENOMIC DNA]</scope>
    <source>
        <strain evidence="2">cv. Yunnan</strain>
        <tissue evidence="1">Leaves</tissue>
    </source>
</reference>
<dbReference type="Proteomes" id="UP001056120">
    <property type="component" value="Linkage Group LG18"/>
</dbReference>
<sequence length="137" mass="14941">MLLGPRYASLSFGGDNRHNRRAICYLQQDDTVFLPQSYHIRFSSSGQCTLTTFLHRAATSGRFFGTCYPRRDSSLIAPPTAGDLQSRAISGGFNMSLKLVKGTSATRAVGTTKVFITWVLTATANFSALDIRSSLPV</sequence>
<protein>
    <submittedName>
        <fullName evidence="1">Uncharacterized protein</fullName>
    </submittedName>
</protein>
<comment type="caution">
    <text evidence="1">The sequence shown here is derived from an EMBL/GenBank/DDBJ whole genome shotgun (WGS) entry which is preliminary data.</text>
</comment>
<accession>A0ACB9E7A3</accession>
<organism evidence="1 2">
    <name type="scientific">Smallanthus sonchifolius</name>
    <dbReference type="NCBI Taxonomy" id="185202"/>
    <lineage>
        <taxon>Eukaryota</taxon>
        <taxon>Viridiplantae</taxon>
        <taxon>Streptophyta</taxon>
        <taxon>Embryophyta</taxon>
        <taxon>Tracheophyta</taxon>
        <taxon>Spermatophyta</taxon>
        <taxon>Magnoliopsida</taxon>
        <taxon>eudicotyledons</taxon>
        <taxon>Gunneridae</taxon>
        <taxon>Pentapetalae</taxon>
        <taxon>asterids</taxon>
        <taxon>campanulids</taxon>
        <taxon>Asterales</taxon>
        <taxon>Asteraceae</taxon>
        <taxon>Asteroideae</taxon>
        <taxon>Heliantheae alliance</taxon>
        <taxon>Millerieae</taxon>
        <taxon>Smallanthus</taxon>
    </lineage>
</organism>
<dbReference type="EMBL" id="CM042035">
    <property type="protein sequence ID" value="KAI3754755.1"/>
    <property type="molecule type" value="Genomic_DNA"/>
</dbReference>
<proteinExistence type="predicted"/>
<gene>
    <name evidence="1" type="ORF">L1987_54545</name>
</gene>
<evidence type="ECO:0000313" key="1">
    <source>
        <dbReference type="EMBL" id="KAI3754755.1"/>
    </source>
</evidence>
<reference evidence="2" key="1">
    <citation type="journal article" date="2022" name="Mol. Ecol. Resour.">
        <title>The genomes of chicory, endive, great burdock and yacon provide insights into Asteraceae palaeo-polyploidization history and plant inulin production.</title>
        <authorList>
            <person name="Fan W."/>
            <person name="Wang S."/>
            <person name="Wang H."/>
            <person name="Wang A."/>
            <person name="Jiang F."/>
            <person name="Liu H."/>
            <person name="Zhao H."/>
            <person name="Xu D."/>
            <person name="Zhang Y."/>
        </authorList>
    </citation>
    <scope>NUCLEOTIDE SEQUENCE [LARGE SCALE GENOMIC DNA]</scope>
    <source>
        <strain evidence="2">cv. Yunnan</strain>
    </source>
</reference>
<name>A0ACB9E7A3_9ASTR</name>
<keyword evidence="2" id="KW-1185">Reference proteome</keyword>
<evidence type="ECO:0000313" key="2">
    <source>
        <dbReference type="Proteomes" id="UP001056120"/>
    </source>
</evidence>